<feature type="domain" description="DUF3741" evidence="2">
    <location>
        <begin position="149"/>
        <end position="188"/>
    </location>
</feature>
<dbReference type="Pfam" id="PF14309">
    <property type="entry name" value="DUF4378"/>
    <property type="match status" value="1"/>
</dbReference>
<feature type="region of interest" description="Disordered" evidence="1">
    <location>
        <begin position="622"/>
        <end position="656"/>
    </location>
</feature>
<keyword evidence="5" id="KW-1185">Reference proteome</keyword>
<dbReference type="Proteomes" id="UP001187471">
    <property type="component" value="Unassembled WGS sequence"/>
</dbReference>
<dbReference type="EMBL" id="JAVXUO010002520">
    <property type="protein sequence ID" value="KAK2972499.1"/>
    <property type="molecule type" value="Genomic_DNA"/>
</dbReference>
<reference evidence="4" key="1">
    <citation type="submission" date="2022-12" db="EMBL/GenBank/DDBJ databases">
        <title>Draft genome assemblies for two species of Escallonia (Escalloniales).</title>
        <authorList>
            <person name="Chanderbali A."/>
            <person name="Dervinis C."/>
            <person name="Anghel I."/>
            <person name="Soltis D."/>
            <person name="Soltis P."/>
            <person name="Zapata F."/>
        </authorList>
    </citation>
    <scope>NUCLEOTIDE SEQUENCE</scope>
    <source>
        <strain evidence="4">UCBG92.1500</strain>
        <tissue evidence="4">Leaf</tissue>
    </source>
</reference>
<feature type="compositionally biased region" description="Basic residues" evidence="1">
    <location>
        <begin position="46"/>
        <end position="59"/>
    </location>
</feature>
<feature type="region of interest" description="Disordered" evidence="1">
    <location>
        <begin position="16"/>
        <end position="60"/>
    </location>
</feature>
<dbReference type="InterPro" id="IPR025486">
    <property type="entry name" value="DUF4378"/>
</dbReference>
<proteinExistence type="predicted"/>
<gene>
    <name evidence="4" type="ORF">RJ640_002310</name>
</gene>
<dbReference type="InterPro" id="IPR022212">
    <property type="entry name" value="DUF3741"/>
</dbReference>
<sequence>MTTAAIVKTSVKELMEEEMFSEQGSKKHMDGTQVEAEPVSSEHGGRSSKSHKRTNKTRSKSCDMHVFDLDAARNSGQENSCHHVVDQKTSSNLDLRILVEELCQIHRKSINVKRDWPDNHDMLSNQAYSVLEEKLSAAIMGFLDGRCAHDDHLAEDAKALPPKEFMEALQTLSSNKELLFKLLQDPNSLLVKHLQSVEDFQIKDDQNPKSLAGCNLPEGEPTILGPQEHINWRHRSFFRRKSKSQDSTSMKENETNQPSSRIVILKPGPASLQNPDNEINASTSMQPRDNMVNKTRCQNNASQFSFTLIGRKLKHAMGKERHGIFRSGIISRSPSRENGEKTVGEEDAGWSSPNRDHFYTERFAKPLVGIKKGDRVSKLRETELSVMNETNGYPKQGVSETELGVMNETNGYPKQGVSNIYIEAKKHLSEMLSEGDDKELMSKQLPKSLGRILSLPEYNLSPSSSPGKDGDHSFVTAQMRLSPLGNFNMVNEKMLPLIEANNAGHLSPSRQEFESQSCITAIESHDSIVESPNSCQHVSEGHNGNNLVEEALQPMRDDVSCKGVQEAEKRVDTENQEVGELFDVLCEPSSPLVARDVQIWESNEERSSISLNLDSLEEDQLLTSPSLSPSSSSVTRKIEDPESVIDRTGRPSPRSVLEPLFTEDDISPASNNSPRGVTAIQPLHIHFEERASSATSQAICIRTCIEDEESAFEYVEAVLLASGLDWDEYLLRWISVQELLDTSLFDEVELFSNRSGHDQKLLFDCTNEVLKEVCECCFGCSFAIRNIRPVPKGMNLINEVWEGVEWRLVQQPPPCSLDQLVGKDMSKSGTWMDLRFKINHIVMDLGNSILEELTEDAILDFVSGSMERELSVPG</sequence>
<dbReference type="AlphaFoldDB" id="A0AA88QKR9"/>
<dbReference type="PANTHER" id="PTHR47212">
    <property type="entry name" value="ADHESIN-LIKE PROTEIN, PUTATIVE (DUF3741)-RELATED"/>
    <property type="match status" value="1"/>
</dbReference>
<feature type="region of interest" description="Disordered" evidence="1">
    <location>
        <begin position="239"/>
        <end position="287"/>
    </location>
</feature>
<evidence type="ECO:0000313" key="5">
    <source>
        <dbReference type="Proteomes" id="UP001187471"/>
    </source>
</evidence>
<feature type="compositionally biased region" description="Low complexity" evidence="1">
    <location>
        <begin position="622"/>
        <end position="633"/>
    </location>
</feature>
<name>A0AA88QKR9_9ASTE</name>
<dbReference type="PANTHER" id="PTHR47212:SF4">
    <property type="entry name" value="ADHESIN-LIKE PROTEIN, PUTATIVE (DUF3741)-RELATED"/>
    <property type="match status" value="1"/>
</dbReference>
<evidence type="ECO:0000259" key="2">
    <source>
        <dbReference type="Pfam" id="PF12552"/>
    </source>
</evidence>
<accession>A0AA88QKR9</accession>
<evidence type="ECO:0000259" key="3">
    <source>
        <dbReference type="Pfam" id="PF14309"/>
    </source>
</evidence>
<feature type="compositionally biased region" description="Polar residues" evidence="1">
    <location>
        <begin position="271"/>
        <end position="287"/>
    </location>
</feature>
<dbReference type="Pfam" id="PF12552">
    <property type="entry name" value="DUF3741"/>
    <property type="match status" value="1"/>
</dbReference>
<organism evidence="4 5">
    <name type="scientific">Escallonia rubra</name>
    <dbReference type="NCBI Taxonomy" id="112253"/>
    <lineage>
        <taxon>Eukaryota</taxon>
        <taxon>Viridiplantae</taxon>
        <taxon>Streptophyta</taxon>
        <taxon>Embryophyta</taxon>
        <taxon>Tracheophyta</taxon>
        <taxon>Spermatophyta</taxon>
        <taxon>Magnoliopsida</taxon>
        <taxon>eudicotyledons</taxon>
        <taxon>Gunneridae</taxon>
        <taxon>Pentapetalae</taxon>
        <taxon>asterids</taxon>
        <taxon>campanulids</taxon>
        <taxon>Escalloniales</taxon>
        <taxon>Escalloniaceae</taxon>
        <taxon>Escallonia</taxon>
    </lineage>
</organism>
<feature type="compositionally biased region" description="Basic and acidic residues" evidence="1">
    <location>
        <begin position="334"/>
        <end position="344"/>
    </location>
</feature>
<feature type="domain" description="DUF4378" evidence="3">
    <location>
        <begin position="712"/>
        <end position="855"/>
    </location>
</feature>
<comment type="caution">
    <text evidence="4">The sequence shown here is derived from an EMBL/GenBank/DDBJ whole genome shotgun (WGS) entry which is preliminary data.</text>
</comment>
<feature type="compositionally biased region" description="Basic and acidic residues" evidence="1">
    <location>
        <begin position="636"/>
        <end position="649"/>
    </location>
</feature>
<feature type="region of interest" description="Disordered" evidence="1">
    <location>
        <begin position="331"/>
        <end position="353"/>
    </location>
</feature>
<evidence type="ECO:0000313" key="4">
    <source>
        <dbReference type="EMBL" id="KAK2972499.1"/>
    </source>
</evidence>
<protein>
    <submittedName>
        <fullName evidence="4">Uncharacterized protein</fullName>
    </submittedName>
</protein>
<evidence type="ECO:0000256" key="1">
    <source>
        <dbReference type="SAM" id="MobiDB-lite"/>
    </source>
</evidence>